<dbReference type="Pfam" id="PF18545">
    <property type="entry name" value="HalOD1"/>
    <property type="match status" value="1"/>
</dbReference>
<sequence>MSAPSNINDLSTRVVETVAACEQVSPLRLSPPLASFVDPDALDSLFERGNGVIRFDAWGYRITAAADGSVAAEANEREATRSVTDDYR</sequence>
<gene>
    <name evidence="2" type="ORF">GQS65_05200</name>
</gene>
<feature type="domain" description="Halobacterial output" evidence="1">
    <location>
        <begin position="9"/>
        <end position="71"/>
    </location>
</feature>
<dbReference type="EMBL" id="WSZK01000012">
    <property type="protein sequence ID" value="MWG33896.1"/>
    <property type="molecule type" value="Genomic_DNA"/>
</dbReference>
<dbReference type="OrthoDB" id="271604at2157"/>
<keyword evidence="3" id="KW-1185">Reference proteome</keyword>
<dbReference type="Proteomes" id="UP000451471">
    <property type="component" value="Unassembled WGS sequence"/>
</dbReference>
<comment type="caution">
    <text evidence="2">The sequence shown here is derived from an EMBL/GenBank/DDBJ whole genome shotgun (WGS) entry which is preliminary data.</text>
</comment>
<name>A0A6B0GG33_9EURY</name>
<dbReference type="AlphaFoldDB" id="A0A6B0GG33"/>
<organism evidence="2 3">
    <name type="scientific">Halomarina oriensis</name>
    <dbReference type="NCBI Taxonomy" id="671145"/>
    <lineage>
        <taxon>Archaea</taxon>
        <taxon>Methanobacteriati</taxon>
        <taxon>Methanobacteriota</taxon>
        <taxon>Stenosarchaea group</taxon>
        <taxon>Halobacteria</taxon>
        <taxon>Halobacteriales</taxon>
        <taxon>Natronomonadaceae</taxon>
        <taxon>Halomarina</taxon>
    </lineage>
</organism>
<dbReference type="RefSeq" id="WP_158203619.1">
    <property type="nucleotide sequence ID" value="NZ_WSZK01000012.1"/>
</dbReference>
<accession>A0A6B0GG33</accession>
<evidence type="ECO:0000313" key="2">
    <source>
        <dbReference type="EMBL" id="MWG33896.1"/>
    </source>
</evidence>
<evidence type="ECO:0000313" key="3">
    <source>
        <dbReference type="Proteomes" id="UP000451471"/>
    </source>
</evidence>
<dbReference type="InterPro" id="IPR040624">
    <property type="entry name" value="HalOD1"/>
</dbReference>
<evidence type="ECO:0000259" key="1">
    <source>
        <dbReference type="Pfam" id="PF18545"/>
    </source>
</evidence>
<proteinExistence type="predicted"/>
<protein>
    <recommendedName>
        <fullName evidence="1">Halobacterial output domain-containing protein</fullName>
    </recommendedName>
</protein>
<reference evidence="2 3" key="1">
    <citation type="submission" date="2019-12" db="EMBL/GenBank/DDBJ databases">
        <title>Halocatena pleomorpha gen. nov. sp. nov., an extremely halophilic archaeon of family Halobacteriaceae isolated from saltpan soil.</title>
        <authorList>
            <person name="Pal Y."/>
            <person name="Verma A."/>
            <person name="Krishnamurthi S."/>
            <person name="Kumar P."/>
        </authorList>
    </citation>
    <scope>NUCLEOTIDE SEQUENCE [LARGE SCALE GENOMIC DNA]</scope>
    <source>
        <strain evidence="2 3">JCM 16495</strain>
    </source>
</reference>